<evidence type="ECO:0000313" key="3">
    <source>
        <dbReference type="Proteomes" id="UP000018208"/>
    </source>
</evidence>
<protein>
    <submittedName>
        <fullName evidence="1">Uncharacterized protein</fullName>
    </submittedName>
</protein>
<organism evidence="1">
    <name type="scientific">Spironucleus salmonicida</name>
    <dbReference type="NCBI Taxonomy" id="348837"/>
    <lineage>
        <taxon>Eukaryota</taxon>
        <taxon>Metamonada</taxon>
        <taxon>Diplomonadida</taxon>
        <taxon>Hexamitidae</taxon>
        <taxon>Hexamitinae</taxon>
        <taxon>Spironucleus</taxon>
    </lineage>
</organism>
<accession>V6LR95</accession>
<dbReference type="EMBL" id="KI546047">
    <property type="protein sequence ID" value="EST47130.1"/>
    <property type="molecule type" value="Genomic_DNA"/>
</dbReference>
<dbReference type="VEuPathDB" id="GiardiaDB:SS50377_20761"/>
<dbReference type="EMBL" id="AUWU02000001">
    <property type="protein sequence ID" value="KAH0577408.1"/>
    <property type="molecule type" value="Genomic_DNA"/>
</dbReference>
<name>V6LR95_9EUKA</name>
<sequence length="288" mass="33151">MNEFILSTGQESFESFKRSEYKFSTSDHSTSTFTFTSLESLSVAIDLGGMTIPAQKNMFKTKLDEDQVEIQLMNTSASFITHFNGKFTYIFSNQIAEIKQALTQCSGTKPENKDKHQRNVKKNNNEVVHNEVSLNDREDNLIIQKRESSANRKQQQDTHITHELKTTLQKKQYSQDKTPVIESPVQVAIISIDAPKYKERKPKKQLIKEQPKQIDPIEKFQLPAEFVLTVSEVEFLEIQRLLDNCSNLAGASNFFKIPVTKLKQYEVLSQMTLNDRLEKFGFEKELAQ</sequence>
<gene>
    <name evidence="1" type="ORF">SS50377_12838</name>
    <name evidence="2" type="ORF">SS50377_20761</name>
</gene>
<keyword evidence="3" id="KW-1185">Reference proteome</keyword>
<evidence type="ECO:0000313" key="1">
    <source>
        <dbReference type="EMBL" id="EST47130.1"/>
    </source>
</evidence>
<reference evidence="1 2" key="1">
    <citation type="journal article" date="2014" name="PLoS Genet.">
        <title>The Genome of Spironucleus salmonicida Highlights a Fish Pathogen Adapted to Fluctuating Environments.</title>
        <authorList>
            <person name="Xu F."/>
            <person name="Jerlstrom-Hultqvist J."/>
            <person name="Einarsson E."/>
            <person name="Astvaldsson A."/>
            <person name="Svard S.G."/>
            <person name="Andersson J.O."/>
        </authorList>
    </citation>
    <scope>NUCLEOTIDE SEQUENCE</scope>
    <source>
        <strain evidence="2">ATCC 50377</strain>
    </source>
</reference>
<evidence type="ECO:0000313" key="2">
    <source>
        <dbReference type="EMBL" id="KAH0577408.1"/>
    </source>
</evidence>
<reference evidence="2" key="2">
    <citation type="submission" date="2020-12" db="EMBL/GenBank/DDBJ databases">
        <title>New Spironucleus salmonicida genome in near-complete chromosomes.</title>
        <authorList>
            <person name="Xu F."/>
            <person name="Kurt Z."/>
            <person name="Jimenez-Gonzalez A."/>
            <person name="Astvaldsson A."/>
            <person name="Andersson J.O."/>
            <person name="Svard S.G."/>
        </authorList>
    </citation>
    <scope>NUCLEOTIDE SEQUENCE</scope>
    <source>
        <strain evidence="2">ATCC 50377</strain>
    </source>
</reference>
<proteinExistence type="predicted"/>
<dbReference type="Proteomes" id="UP000018208">
    <property type="component" value="Unassembled WGS sequence"/>
</dbReference>
<dbReference type="AlphaFoldDB" id="V6LR95"/>